<evidence type="ECO:0000256" key="1">
    <source>
        <dbReference type="ARBA" id="ARBA00010537"/>
    </source>
</evidence>
<keyword evidence="2 5" id="KW-0689">Ribosomal protein</keyword>
<sequence length="147" mass="15730">MSSKKAASSGLSSLRLVVAAGKATPTPPVGPALGQRGIRGMEFCKLFNDRTANLVPGTPIPVRMLIKPDRTYTFTTHTPQTSWLLKQAAGIEKGASKAGEEVVGQVSVKAIYEIAKIKQRDLPHLSLEELSRMIAGSTRSMGIKVVM</sequence>
<comment type="similarity">
    <text evidence="1 5">Belongs to the universal ribosomal protein uL11 family.</text>
</comment>
<evidence type="ECO:0000259" key="6">
    <source>
        <dbReference type="Pfam" id="PF00298"/>
    </source>
</evidence>
<keyword evidence="9" id="KW-1185">Reference proteome</keyword>
<comment type="caution">
    <text evidence="8">The sequence shown here is derived from an EMBL/GenBank/DDBJ whole genome shotgun (WGS) entry which is preliminary data.</text>
</comment>
<dbReference type="Proteomes" id="UP000193411">
    <property type="component" value="Unassembled WGS sequence"/>
</dbReference>
<dbReference type="SUPFAM" id="SSF46906">
    <property type="entry name" value="Ribosomal protein L11, C-terminal domain"/>
    <property type="match status" value="1"/>
</dbReference>
<dbReference type="Pfam" id="PF00298">
    <property type="entry name" value="Ribosomal_L11"/>
    <property type="match status" value="1"/>
</dbReference>
<dbReference type="GO" id="GO:0005762">
    <property type="term" value="C:mitochondrial large ribosomal subunit"/>
    <property type="evidence" value="ECO:0007669"/>
    <property type="project" value="TreeGrafter"/>
</dbReference>
<gene>
    <name evidence="8" type="ORF">BCR44DRAFT_39589</name>
</gene>
<dbReference type="GO" id="GO:0003735">
    <property type="term" value="F:structural constituent of ribosome"/>
    <property type="evidence" value="ECO:0007669"/>
    <property type="project" value="InterPro"/>
</dbReference>
<dbReference type="AlphaFoldDB" id="A0A1Y2HV78"/>
<dbReference type="EMBL" id="MCFL01000012">
    <property type="protein sequence ID" value="ORZ37603.1"/>
    <property type="molecule type" value="Genomic_DNA"/>
</dbReference>
<protein>
    <recommendedName>
        <fullName evidence="4">Large ribosomal subunit protein uL11m</fullName>
    </recommendedName>
</protein>
<dbReference type="GO" id="GO:0070180">
    <property type="term" value="F:large ribosomal subunit rRNA binding"/>
    <property type="evidence" value="ECO:0007669"/>
    <property type="project" value="TreeGrafter"/>
</dbReference>
<dbReference type="PANTHER" id="PTHR11661">
    <property type="entry name" value="60S RIBOSOMAL PROTEIN L12"/>
    <property type="match status" value="1"/>
</dbReference>
<evidence type="ECO:0000256" key="2">
    <source>
        <dbReference type="ARBA" id="ARBA00022980"/>
    </source>
</evidence>
<feature type="domain" description="Large ribosomal subunit protein uL11 N-terminal" evidence="7">
    <location>
        <begin position="15"/>
        <end position="72"/>
    </location>
</feature>
<dbReference type="CDD" id="cd00349">
    <property type="entry name" value="Ribosomal_L11"/>
    <property type="match status" value="1"/>
</dbReference>
<organism evidence="8 9">
    <name type="scientific">Catenaria anguillulae PL171</name>
    <dbReference type="NCBI Taxonomy" id="765915"/>
    <lineage>
        <taxon>Eukaryota</taxon>
        <taxon>Fungi</taxon>
        <taxon>Fungi incertae sedis</taxon>
        <taxon>Blastocladiomycota</taxon>
        <taxon>Blastocladiomycetes</taxon>
        <taxon>Blastocladiales</taxon>
        <taxon>Catenariaceae</taxon>
        <taxon>Catenaria</taxon>
    </lineage>
</organism>
<dbReference type="Gene3D" id="1.10.10.250">
    <property type="entry name" value="Ribosomal protein L11, C-terminal domain"/>
    <property type="match status" value="1"/>
</dbReference>
<evidence type="ECO:0000256" key="5">
    <source>
        <dbReference type="RuleBase" id="RU003978"/>
    </source>
</evidence>
<dbReference type="InterPro" id="IPR036769">
    <property type="entry name" value="Ribosomal_uL11_C_sf"/>
</dbReference>
<dbReference type="InterPro" id="IPR036796">
    <property type="entry name" value="Ribosomal_uL11_N_sf"/>
</dbReference>
<keyword evidence="3 5" id="KW-0687">Ribonucleoprotein</keyword>
<evidence type="ECO:0000256" key="4">
    <source>
        <dbReference type="ARBA" id="ARBA00040104"/>
    </source>
</evidence>
<accession>A0A1Y2HV78</accession>
<dbReference type="OrthoDB" id="1091498at2759"/>
<reference evidence="8 9" key="1">
    <citation type="submission" date="2016-07" db="EMBL/GenBank/DDBJ databases">
        <title>Pervasive Adenine N6-methylation of Active Genes in Fungi.</title>
        <authorList>
            <consortium name="DOE Joint Genome Institute"/>
            <person name="Mondo S.J."/>
            <person name="Dannebaum R.O."/>
            <person name="Kuo R.C."/>
            <person name="Labutti K."/>
            <person name="Haridas S."/>
            <person name="Kuo A."/>
            <person name="Salamov A."/>
            <person name="Ahrendt S.R."/>
            <person name="Lipzen A."/>
            <person name="Sullivan W."/>
            <person name="Andreopoulos W.B."/>
            <person name="Clum A."/>
            <person name="Lindquist E."/>
            <person name="Daum C."/>
            <person name="Ramamoorthy G.K."/>
            <person name="Gryganskyi A."/>
            <person name="Culley D."/>
            <person name="Magnuson J.K."/>
            <person name="James T.Y."/>
            <person name="O'Malley M.A."/>
            <person name="Stajich J.E."/>
            <person name="Spatafora J.W."/>
            <person name="Visel A."/>
            <person name="Grigoriev I.V."/>
        </authorList>
    </citation>
    <scope>NUCLEOTIDE SEQUENCE [LARGE SCALE GENOMIC DNA]</scope>
    <source>
        <strain evidence="8 9">PL171</strain>
    </source>
</reference>
<name>A0A1Y2HV78_9FUNG</name>
<evidence type="ECO:0000313" key="9">
    <source>
        <dbReference type="Proteomes" id="UP000193411"/>
    </source>
</evidence>
<dbReference type="HAMAP" id="MF_00736">
    <property type="entry name" value="Ribosomal_uL11"/>
    <property type="match status" value="1"/>
</dbReference>
<proteinExistence type="inferred from homology"/>
<evidence type="ECO:0000313" key="8">
    <source>
        <dbReference type="EMBL" id="ORZ37603.1"/>
    </source>
</evidence>
<dbReference type="InterPro" id="IPR006519">
    <property type="entry name" value="Ribosomal_uL11_bac-typ"/>
</dbReference>
<dbReference type="InterPro" id="IPR000911">
    <property type="entry name" value="Ribosomal_uL11"/>
</dbReference>
<dbReference type="GO" id="GO:0006412">
    <property type="term" value="P:translation"/>
    <property type="evidence" value="ECO:0007669"/>
    <property type="project" value="InterPro"/>
</dbReference>
<dbReference type="NCBIfam" id="TIGR01632">
    <property type="entry name" value="L11_bact"/>
    <property type="match status" value="1"/>
</dbReference>
<dbReference type="SUPFAM" id="SSF54747">
    <property type="entry name" value="Ribosomal L11/L12e N-terminal domain"/>
    <property type="match status" value="1"/>
</dbReference>
<evidence type="ECO:0000259" key="7">
    <source>
        <dbReference type="Pfam" id="PF03946"/>
    </source>
</evidence>
<dbReference type="InterPro" id="IPR020783">
    <property type="entry name" value="Ribosomal_uL11_C"/>
</dbReference>
<dbReference type="PANTHER" id="PTHR11661:SF1">
    <property type="entry name" value="LARGE RIBOSOMAL SUBUNIT PROTEIN UL11M"/>
    <property type="match status" value="1"/>
</dbReference>
<dbReference type="FunFam" id="1.10.10.250:FF:000003">
    <property type="entry name" value="Mitochondrial ribosomal protein L11"/>
    <property type="match status" value="1"/>
</dbReference>
<dbReference type="InterPro" id="IPR020784">
    <property type="entry name" value="Ribosomal_uL11_N"/>
</dbReference>
<evidence type="ECO:0000256" key="3">
    <source>
        <dbReference type="ARBA" id="ARBA00023274"/>
    </source>
</evidence>
<dbReference type="Gene3D" id="3.30.1550.10">
    <property type="entry name" value="Ribosomal protein L11/L12, N-terminal domain"/>
    <property type="match status" value="1"/>
</dbReference>
<feature type="domain" description="Large ribosomal subunit protein uL11 C-terminal" evidence="6">
    <location>
        <begin position="77"/>
        <end position="145"/>
    </location>
</feature>
<dbReference type="STRING" id="765915.A0A1Y2HV78"/>
<dbReference type="Pfam" id="PF03946">
    <property type="entry name" value="Ribosomal_L11_N"/>
    <property type="match status" value="1"/>
</dbReference>
<dbReference type="SMART" id="SM00649">
    <property type="entry name" value="RL11"/>
    <property type="match status" value="1"/>
</dbReference>